<protein>
    <submittedName>
        <fullName evidence="1">Unannotated protein</fullName>
    </submittedName>
</protein>
<reference evidence="1" key="1">
    <citation type="submission" date="2020-05" db="EMBL/GenBank/DDBJ databases">
        <authorList>
            <person name="Chiriac C."/>
            <person name="Salcher M."/>
            <person name="Ghai R."/>
            <person name="Kavagutti S V."/>
        </authorList>
    </citation>
    <scope>NUCLEOTIDE SEQUENCE</scope>
</reference>
<name>A0A6J6FPS7_9ZZZZ</name>
<dbReference type="AlphaFoldDB" id="A0A6J6FPS7"/>
<gene>
    <name evidence="1" type="ORF">UFOPK1776_00612</name>
</gene>
<dbReference type="EMBL" id="CAEZUC010000081">
    <property type="protein sequence ID" value="CAB4591096.1"/>
    <property type="molecule type" value="Genomic_DNA"/>
</dbReference>
<proteinExistence type="predicted"/>
<organism evidence="1">
    <name type="scientific">freshwater metagenome</name>
    <dbReference type="NCBI Taxonomy" id="449393"/>
    <lineage>
        <taxon>unclassified sequences</taxon>
        <taxon>metagenomes</taxon>
        <taxon>ecological metagenomes</taxon>
    </lineage>
</organism>
<evidence type="ECO:0000313" key="1">
    <source>
        <dbReference type="EMBL" id="CAB4591096.1"/>
    </source>
</evidence>
<accession>A0A6J6FPS7</accession>
<sequence length="364" mass="41743">MRKRLIALLVITSLLLSYQLSTSHAAAKAGATCSKVGSKSIVGAKTFTCIKSGTKLIWDKGVKVTTTTKQSVQSVSYANMKKSMLPKPVKNLFRYHYSPNAVKAYKEKIESELNYSMEYWTSVYDGTEPFNVFYATEKDMEWLISTWKNYDLDKNGNTEREYKGRLKNEGSQLNAGSVPSQPGPSHLSFFRSSTRPIQDDSMIPHENVHIVQQQLSKSRTDQMPCWLREGSANLFANFLITEKYGLRVYDDAKRSDMNAYQSGSVEIRKFNDSEWFTHLKSLEGNFSGGCDYKYRFAYGTGLLLSEVLMADGGFGKMMDFWRAFSLDVDWRKSFKNIYGVEIDIWYKTKGIPYLMQEYARVKRY</sequence>